<feature type="non-terminal residue" evidence="1">
    <location>
        <position position="221"/>
    </location>
</feature>
<reference evidence="1" key="1">
    <citation type="journal article" date="2015" name="Nature">
        <title>Complex archaea that bridge the gap between prokaryotes and eukaryotes.</title>
        <authorList>
            <person name="Spang A."/>
            <person name="Saw J.H."/>
            <person name="Jorgensen S.L."/>
            <person name="Zaremba-Niedzwiedzka K."/>
            <person name="Martijn J."/>
            <person name="Lind A.E."/>
            <person name="van Eijk R."/>
            <person name="Schleper C."/>
            <person name="Guy L."/>
            <person name="Ettema T.J."/>
        </authorList>
    </citation>
    <scope>NUCLEOTIDE SEQUENCE</scope>
</reference>
<sequence length="221" mass="26019">MIKSYFIQRLLKNIPETEIESDVDPAEFVVAEKASFYSDLTNRIIFGAKEITGEESETDIICLLSEIFRFDYMGSYEFTNVRISETVRKIAKNKGKYFGWEIMTPGYFEGFKQKSYYQGIEPIYIICKTEDLGEITKRLILYGREAWPHHKDHRTREAVMLNISMADKRNGELLSRELSGWLELDNGYFFFIDKNMFEQTCKFFGIRKMENVENGTNKLYI</sequence>
<accession>A0A0F9JGE7</accession>
<proteinExistence type="predicted"/>
<comment type="caution">
    <text evidence="1">The sequence shown here is derived from an EMBL/GenBank/DDBJ whole genome shotgun (WGS) entry which is preliminary data.</text>
</comment>
<protein>
    <submittedName>
        <fullName evidence="1">Uncharacterized protein</fullName>
    </submittedName>
</protein>
<dbReference type="EMBL" id="LAZR01010128">
    <property type="protein sequence ID" value="KKM68673.1"/>
    <property type="molecule type" value="Genomic_DNA"/>
</dbReference>
<organism evidence="1">
    <name type="scientific">marine sediment metagenome</name>
    <dbReference type="NCBI Taxonomy" id="412755"/>
    <lineage>
        <taxon>unclassified sequences</taxon>
        <taxon>metagenomes</taxon>
        <taxon>ecological metagenomes</taxon>
    </lineage>
</organism>
<evidence type="ECO:0000313" key="1">
    <source>
        <dbReference type="EMBL" id="KKM68673.1"/>
    </source>
</evidence>
<gene>
    <name evidence="1" type="ORF">LCGC14_1458600</name>
</gene>
<dbReference type="AlphaFoldDB" id="A0A0F9JGE7"/>
<name>A0A0F9JGE7_9ZZZZ</name>